<dbReference type="Proteomes" id="UP000257109">
    <property type="component" value="Unassembled WGS sequence"/>
</dbReference>
<comment type="caution">
    <text evidence="1">The sequence shown here is derived from an EMBL/GenBank/DDBJ whole genome shotgun (WGS) entry which is preliminary data.</text>
</comment>
<evidence type="ECO:0000313" key="1">
    <source>
        <dbReference type="EMBL" id="RDX70896.1"/>
    </source>
</evidence>
<feature type="non-terminal residue" evidence="1">
    <location>
        <position position="165"/>
    </location>
</feature>
<name>A0A371EY01_MUCPR</name>
<sequence length="165" mass="18992">DVTKLVGEVLLTPTTYFDLFSVETCLIDERVFMGAREGDYIYLYETLVDVVNVLNIAPNKLHPNRWAAMQAFQVICHFLLHGAYRGQVLALIRRAFVPEIQMDLVDEYPQCGLRRGPFEILLLGRSTLLSFVLVVSEQVQRLGLRRYVNLQPARSRRSEQFTSRS</sequence>
<evidence type="ECO:0000313" key="2">
    <source>
        <dbReference type="Proteomes" id="UP000257109"/>
    </source>
</evidence>
<reference evidence="1" key="1">
    <citation type="submission" date="2018-05" db="EMBL/GenBank/DDBJ databases">
        <title>Draft genome of Mucuna pruriens seed.</title>
        <authorList>
            <person name="Nnadi N.E."/>
            <person name="Vos R."/>
            <person name="Hasami M.H."/>
            <person name="Devisetty U.K."/>
            <person name="Aguiy J.C."/>
        </authorList>
    </citation>
    <scope>NUCLEOTIDE SEQUENCE [LARGE SCALE GENOMIC DNA]</scope>
    <source>
        <strain evidence="1">JCA_2017</strain>
    </source>
</reference>
<proteinExistence type="predicted"/>
<dbReference type="EMBL" id="QJKJ01011540">
    <property type="protein sequence ID" value="RDX70896.1"/>
    <property type="molecule type" value="Genomic_DNA"/>
</dbReference>
<protein>
    <submittedName>
        <fullName evidence="1">Uncharacterized protein</fullName>
    </submittedName>
</protein>
<dbReference type="OrthoDB" id="685909at2759"/>
<organism evidence="1 2">
    <name type="scientific">Mucuna pruriens</name>
    <name type="common">Velvet bean</name>
    <name type="synonym">Dolichos pruriens</name>
    <dbReference type="NCBI Taxonomy" id="157652"/>
    <lineage>
        <taxon>Eukaryota</taxon>
        <taxon>Viridiplantae</taxon>
        <taxon>Streptophyta</taxon>
        <taxon>Embryophyta</taxon>
        <taxon>Tracheophyta</taxon>
        <taxon>Spermatophyta</taxon>
        <taxon>Magnoliopsida</taxon>
        <taxon>eudicotyledons</taxon>
        <taxon>Gunneridae</taxon>
        <taxon>Pentapetalae</taxon>
        <taxon>rosids</taxon>
        <taxon>fabids</taxon>
        <taxon>Fabales</taxon>
        <taxon>Fabaceae</taxon>
        <taxon>Papilionoideae</taxon>
        <taxon>50 kb inversion clade</taxon>
        <taxon>NPAAA clade</taxon>
        <taxon>indigoferoid/millettioid clade</taxon>
        <taxon>Phaseoleae</taxon>
        <taxon>Mucuna</taxon>
    </lineage>
</organism>
<gene>
    <name evidence="1" type="ORF">CR513_49818</name>
</gene>
<feature type="non-terminal residue" evidence="1">
    <location>
        <position position="1"/>
    </location>
</feature>
<accession>A0A371EY01</accession>
<dbReference type="AlphaFoldDB" id="A0A371EY01"/>
<keyword evidence="2" id="KW-1185">Reference proteome</keyword>